<dbReference type="AlphaFoldDB" id="A0A9X0CG66"/>
<dbReference type="InterPro" id="IPR003961">
    <property type="entry name" value="FN3_dom"/>
</dbReference>
<dbReference type="OrthoDB" id="6021834at2759"/>
<dbReference type="InterPro" id="IPR013783">
    <property type="entry name" value="Ig-like_fold"/>
</dbReference>
<dbReference type="InterPro" id="IPR050964">
    <property type="entry name" value="Striated_Muscle_Regulatory"/>
</dbReference>
<proteinExistence type="predicted"/>
<dbReference type="Gene3D" id="2.60.40.10">
    <property type="entry name" value="Immunoglobulins"/>
    <property type="match status" value="1"/>
</dbReference>
<name>A0A9X0CG66_9CNID</name>
<dbReference type="GO" id="GO:0045214">
    <property type="term" value="P:sarcomere organization"/>
    <property type="evidence" value="ECO:0007669"/>
    <property type="project" value="TreeGrafter"/>
</dbReference>
<accession>A0A9X0CG66</accession>
<dbReference type="PANTHER" id="PTHR13817">
    <property type="entry name" value="TITIN"/>
    <property type="match status" value="1"/>
</dbReference>
<dbReference type="CDD" id="cd00063">
    <property type="entry name" value="FN3"/>
    <property type="match status" value="1"/>
</dbReference>
<sequence length="167" mass="19458">MLTELQFNTRFATASNPRQNMKYESRHAMNLELEMRRLYLSQLTSVPGKPLITNPDESVPVDTEVTITWLRPKYDGGDNEITYKVELRMTPITEDTEVRIEENIKETQFTLTGLKYSEEYQFKVIAVNQAGNSREKVRKNVGMFKTKSKTGKCFKCTLLHMMHYVHV</sequence>
<dbReference type="PANTHER" id="PTHR13817:SF151">
    <property type="entry name" value="TITIN"/>
    <property type="match status" value="1"/>
</dbReference>
<comment type="caution">
    <text evidence="3">The sequence shown here is derived from an EMBL/GenBank/DDBJ whole genome shotgun (WGS) entry which is preliminary data.</text>
</comment>
<dbReference type="EMBL" id="MU827787">
    <property type="protein sequence ID" value="KAJ7333116.1"/>
    <property type="molecule type" value="Genomic_DNA"/>
</dbReference>
<dbReference type="Pfam" id="PF00041">
    <property type="entry name" value="fn3"/>
    <property type="match status" value="1"/>
</dbReference>
<keyword evidence="4" id="KW-1185">Reference proteome</keyword>
<evidence type="ECO:0000313" key="4">
    <source>
        <dbReference type="Proteomes" id="UP001163046"/>
    </source>
</evidence>
<organism evidence="3 4">
    <name type="scientific">Desmophyllum pertusum</name>
    <dbReference type="NCBI Taxonomy" id="174260"/>
    <lineage>
        <taxon>Eukaryota</taxon>
        <taxon>Metazoa</taxon>
        <taxon>Cnidaria</taxon>
        <taxon>Anthozoa</taxon>
        <taxon>Hexacorallia</taxon>
        <taxon>Scleractinia</taxon>
        <taxon>Caryophylliina</taxon>
        <taxon>Caryophylliidae</taxon>
        <taxon>Desmophyllum</taxon>
    </lineage>
</organism>
<dbReference type="GO" id="GO:0031430">
    <property type="term" value="C:M band"/>
    <property type="evidence" value="ECO:0007669"/>
    <property type="project" value="TreeGrafter"/>
</dbReference>
<feature type="domain" description="Fibronectin type-III" evidence="2">
    <location>
        <begin position="46"/>
        <end position="149"/>
    </location>
</feature>
<dbReference type="SUPFAM" id="SSF49265">
    <property type="entry name" value="Fibronectin type III"/>
    <property type="match status" value="1"/>
</dbReference>
<dbReference type="SMART" id="SM00060">
    <property type="entry name" value="FN3"/>
    <property type="match status" value="1"/>
</dbReference>
<dbReference type="InterPro" id="IPR036116">
    <property type="entry name" value="FN3_sf"/>
</dbReference>
<dbReference type="Proteomes" id="UP001163046">
    <property type="component" value="Unassembled WGS sequence"/>
</dbReference>
<keyword evidence="1" id="KW-0677">Repeat</keyword>
<reference evidence="3" key="1">
    <citation type="submission" date="2023-01" db="EMBL/GenBank/DDBJ databases">
        <title>Genome assembly of the deep-sea coral Lophelia pertusa.</title>
        <authorList>
            <person name="Herrera S."/>
            <person name="Cordes E."/>
        </authorList>
    </citation>
    <scope>NUCLEOTIDE SEQUENCE</scope>
    <source>
        <strain evidence="3">USNM1676648</strain>
        <tissue evidence="3">Polyp</tissue>
    </source>
</reference>
<protein>
    <recommendedName>
        <fullName evidence="2">Fibronectin type-III domain-containing protein</fullName>
    </recommendedName>
</protein>
<gene>
    <name evidence="3" type="ORF">OS493_018291</name>
</gene>
<evidence type="ECO:0000313" key="3">
    <source>
        <dbReference type="EMBL" id="KAJ7333116.1"/>
    </source>
</evidence>
<dbReference type="PROSITE" id="PS50853">
    <property type="entry name" value="FN3"/>
    <property type="match status" value="1"/>
</dbReference>
<evidence type="ECO:0000259" key="2">
    <source>
        <dbReference type="PROSITE" id="PS50853"/>
    </source>
</evidence>
<evidence type="ECO:0000256" key="1">
    <source>
        <dbReference type="ARBA" id="ARBA00022737"/>
    </source>
</evidence>
<dbReference type="PRINTS" id="PR00014">
    <property type="entry name" value="FNTYPEIII"/>
</dbReference>